<keyword evidence="3" id="KW-1185">Reference proteome</keyword>
<comment type="caution">
    <text evidence="2">The sequence shown here is derived from an EMBL/GenBank/DDBJ whole genome shotgun (WGS) entry which is preliminary data.</text>
</comment>
<accession>A0A7Y9ID49</accession>
<proteinExistence type="predicted"/>
<dbReference type="AlphaFoldDB" id="A0A7Y9ID49"/>
<evidence type="ECO:0000313" key="3">
    <source>
        <dbReference type="Proteomes" id="UP000569914"/>
    </source>
</evidence>
<dbReference type="Proteomes" id="UP000569914">
    <property type="component" value="Unassembled WGS sequence"/>
</dbReference>
<feature type="domain" description="DUF4037" evidence="1">
    <location>
        <begin position="118"/>
        <end position="215"/>
    </location>
</feature>
<dbReference type="Pfam" id="PF13228">
    <property type="entry name" value="DUF4037"/>
    <property type="match status" value="1"/>
</dbReference>
<sequence length="330" mass="37242">MEPYVSGRELSRRLFTEIVGPALADDHPDLAYSAALLGRGSEVLGYDDPLSADHDRQPRVLIFVRDGQPVEPVAATVRRAVPDRFEGFPTDHRVQPLRDYVRGQLGVDQDQEPTVRDWLGLSEQRLLMITAGAVFHDEAGLQQVRDRFAYYPHDVWLYLLSTAWWRVHPEANLVGRTGQVGDELGSALIGADLVRGLIQLCFLIERRYAPYPKWFGTAFARLPGAEILQPLLTAVLRATSWLDREEALIAAYRHVAARQNALGLTEPVPTEIVRLWDRPFRVLWGDFQAALQAEIRDPEVRRLVDRWPAGGIDRVRDVLPGRPDLGPLLD</sequence>
<dbReference type="EMBL" id="JACCBU010000001">
    <property type="protein sequence ID" value="NYE74408.1"/>
    <property type="molecule type" value="Genomic_DNA"/>
</dbReference>
<gene>
    <name evidence="2" type="ORF">BKA15_005737</name>
</gene>
<evidence type="ECO:0000313" key="2">
    <source>
        <dbReference type="EMBL" id="NYE74408.1"/>
    </source>
</evidence>
<reference evidence="2 3" key="1">
    <citation type="submission" date="2020-07" db="EMBL/GenBank/DDBJ databases">
        <title>Sequencing the genomes of 1000 actinobacteria strains.</title>
        <authorList>
            <person name="Klenk H.-P."/>
        </authorList>
    </citation>
    <scope>NUCLEOTIDE SEQUENCE [LARGE SCALE GENOMIC DNA]</scope>
    <source>
        <strain evidence="2 3">DSM 22083</strain>
    </source>
</reference>
<dbReference type="InterPro" id="IPR025117">
    <property type="entry name" value="DUF4037"/>
</dbReference>
<name>A0A7Y9ID49_9ACTN</name>
<evidence type="ECO:0000259" key="1">
    <source>
        <dbReference type="Pfam" id="PF13228"/>
    </source>
</evidence>
<organism evidence="2 3">
    <name type="scientific">Microlunatus parietis</name>
    <dbReference type="NCBI Taxonomy" id="682979"/>
    <lineage>
        <taxon>Bacteria</taxon>
        <taxon>Bacillati</taxon>
        <taxon>Actinomycetota</taxon>
        <taxon>Actinomycetes</taxon>
        <taxon>Propionibacteriales</taxon>
        <taxon>Propionibacteriaceae</taxon>
        <taxon>Microlunatus</taxon>
    </lineage>
</organism>
<protein>
    <recommendedName>
        <fullName evidence="1">DUF4037 domain-containing protein</fullName>
    </recommendedName>
</protein>
<dbReference type="RefSeq" id="WP_179756690.1">
    <property type="nucleotide sequence ID" value="NZ_JACCBU010000001.1"/>
</dbReference>